<proteinExistence type="inferred from homology"/>
<feature type="non-terminal residue" evidence="4">
    <location>
        <position position="1"/>
    </location>
</feature>
<dbReference type="InterPro" id="IPR004911">
    <property type="entry name" value="Interferon-induced_GILT"/>
</dbReference>
<dbReference type="EMBL" id="VUJU01003995">
    <property type="protein sequence ID" value="KAF0755868.1"/>
    <property type="molecule type" value="Genomic_DNA"/>
</dbReference>
<comment type="similarity">
    <text evidence="1">Belongs to the GILT family.</text>
</comment>
<evidence type="ECO:0000313" key="5">
    <source>
        <dbReference type="Proteomes" id="UP000478052"/>
    </source>
</evidence>
<evidence type="ECO:0000313" key="4">
    <source>
        <dbReference type="EMBL" id="KAF0755868.1"/>
    </source>
</evidence>
<accession>A0A6G0YH20</accession>
<evidence type="ECO:0000256" key="2">
    <source>
        <dbReference type="ARBA" id="ARBA00023180"/>
    </source>
</evidence>
<dbReference type="Proteomes" id="UP000478052">
    <property type="component" value="Unassembled WGS sequence"/>
</dbReference>
<gene>
    <name evidence="4" type="ORF">FWK35_00016634</name>
</gene>
<name>A0A6G0YH20_APHCR</name>
<keyword evidence="2" id="KW-0325">Glycoprotein</keyword>
<evidence type="ECO:0000256" key="1">
    <source>
        <dbReference type="ARBA" id="ARBA00005679"/>
    </source>
</evidence>
<keyword evidence="5" id="KW-1185">Reference proteome</keyword>
<dbReference type="OrthoDB" id="958254at2759"/>
<reference evidence="4 5" key="1">
    <citation type="submission" date="2019-08" db="EMBL/GenBank/DDBJ databases">
        <title>Whole genome of Aphis craccivora.</title>
        <authorList>
            <person name="Voronova N.V."/>
            <person name="Shulinski R.S."/>
            <person name="Bandarenka Y.V."/>
            <person name="Zhorov D.G."/>
            <person name="Warner D."/>
        </authorList>
    </citation>
    <scope>NUCLEOTIDE SEQUENCE [LARGE SCALE GENOMIC DNA]</scope>
    <source>
        <strain evidence="4">180601</strain>
        <tissue evidence="4">Whole Body</tissue>
    </source>
</reference>
<sequence length="253" mass="29020">ALEHRRTIINMNMKICFAFLVCAMSTAVMNAKTDAPIPQQNKLDLAIYYSARSTDSIKFILTKLKPLYCKIQKYVTLNLVPFGRGYSTNIGFFCQNGRIECRANTIHNCVFDKLSRNSTAHMEYLSCALKHVDNTIHIEEMQKVTYYLSCFKLFIHMFQCAGRIGLSIDEIQSCATSREGYLLMLEAEIQTKDQTHGPRFVPSFVFDEFYNERDQRLATTDFEATLCEKLINDHGLTNVCNTINNVLRVNEVC</sequence>
<dbReference type="AlphaFoldDB" id="A0A6G0YH20"/>
<comment type="caution">
    <text evidence="4">The sequence shown here is derived from an EMBL/GenBank/DDBJ whole genome shotgun (WGS) entry which is preliminary data.</text>
</comment>
<evidence type="ECO:0000256" key="3">
    <source>
        <dbReference type="SAM" id="SignalP"/>
    </source>
</evidence>
<dbReference type="PANTHER" id="PTHR13234">
    <property type="entry name" value="GAMMA-INTERFERON INDUCIBLE LYSOSOMAL THIOL REDUCTASE GILT"/>
    <property type="match status" value="1"/>
</dbReference>
<organism evidence="4 5">
    <name type="scientific">Aphis craccivora</name>
    <name type="common">Cowpea aphid</name>
    <dbReference type="NCBI Taxonomy" id="307492"/>
    <lineage>
        <taxon>Eukaryota</taxon>
        <taxon>Metazoa</taxon>
        <taxon>Ecdysozoa</taxon>
        <taxon>Arthropoda</taxon>
        <taxon>Hexapoda</taxon>
        <taxon>Insecta</taxon>
        <taxon>Pterygota</taxon>
        <taxon>Neoptera</taxon>
        <taxon>Paraneoptera</taxon>
        <taxon>Hemiptera</taxon>
        <taxon>Sternorrhyncha</taxon>
        <taxon>Aphidomorpha</taxon>
        <taxon>Aphidoidea</taxon>
        <taxon>Aphididae</taxon>
        <taxon>Aphidini</taxon>
        <taxon>Aphis</taxon>
        <taxon>Aphis</taxon>
    </lineage>
</organism>
<keyword evidence="3" id="KW-0732">Signal</keyword>
<feature type="signal peptide" evidence="3">
    <location>
        <begin position="1"/>
        <end position="31"/>
    </location>
</feature>
<dbReference type="PANTHER" id="PTHR13234:SF68">
    <property type="entry name" value="GH19763P"/>
    <property type="match status" value="1"/>
</dbReference>
<dbReference type="GO" id="GO:0016671">
    <property type="term" value="F:oxidoreductase activity, acting on a sulfur group of donors, disulfide as acceptor"/>
    <property type="evidence" value="ECO:0007669"/>
    <property type="project" value="InterPro"/>
</dbReference>
<protein>
    <submittedName>
        <fullName evidence="4">GILT-like protein 3</fullName>
    </submittedName>
</protein>
<dbReference type="Pfam" id="PF03227">
    <property type="entry name" value="GILT"/>
    <property type="match status" value="1"/>
</dbReference>
<feature type="chain" id="PRO_5026229703" evidence="3">
    <location>
        <begin position="32"/>
        <end position="253"/>
    </location>
</feature>